<dbReference type="GO" id="GO:0006700">
    <property type="term" value="P:C21-steroid hormone biosynthetic process"/>
    <property type="evidence" value="ECO:0007669"/>
    <property type="project" value="TreeGrafter"/>
</dbReference>
<sequence length="158" mass="18285">TGEAWRSDRLMLNKEVLAPEVVPGFVPLLSQVGEDFVRRAQAQARQSGPVCHVLYGERLGLLQDFVQPEAQRFIEAVSRMFHTTAPMLYLPPALLRRLNTRTWREHVQAWDAIFGQADKCIQNVYRDLRLRRKSAREYMGILCNLILRDKLPLDDIRA</sequence>
<dbReference type="GO" id="GO:0006704">
    <property type="term" value="P:glucocorticoid biosynthetic process"/>
    <property type="evidence" value="ECO:0007669"/>
    <property type="project" value="TreeGrafter"/>
</dbReference>
<evidence type="ECO:0000256" key="14">
    <source>
        <dbReference type="ARBA" id="ARBA00023098"/>
    </source>
</evidence>
<keyword evidence="17 20" id="KW-1207">Sterol metabolism</keyword>
<keyword evidence="11 20" id="KW-0560">Oxidoreductase</keyword>
<keyword evidence="7 20" id="KW-0349">Heme</keyword>
<keyword evidence="16 20" id="KW-0472">Membrane</keyword>
<comment type="caution">
    <text evidence="21">The sequence shown here is derived from an EMBL/GenBank/DDBJ whole genome shotgun (WGS) entry which is preliminary data.</text>
</comment>
<keyword evidence="15 20" id="KW-0496">Mitochondrion</keyword>
<comment type="function">
    <text evidence="20">A cytochrome P450 monooxygenase that catalyzes the side-chain hydroxylation and cleavage of cholesterol to pregnenolone, the precursor of most steroid hormones. Catalyzes three sequential oxidation reactions of cholesterol, namely the hydroxylation at C22 followed with the hydroxylation at C20 to yield 20R,22R-hydroxycholesterol that is further cleaved between C20 and C22 to yield the C21-steroid pregnenolone and 4-methylpentanal. Mechanistically, uses molecular oxygen inserting one oxygen atom into a substrate and reducing the second into a water molecule. Two electrons are provided by NADPH via a two-protein mitochondrial transfer system comprising flavoprotein FDXR (adrenodoxin/ferredoxin reductase) and nonheme iron-sulfur protein FDX1 or FDX2 (adrenodoxin/ferredoxin).</text>
</comment>
<dbReference type="GO" id="GO:0005743">
    <property type="term" value="C:mitochondrial inner membrane"/>
    <property type="evidence" value="ECO:0007669"/>
    <property type="project" value="UniProtKB-SubCell"/>
</dbReference>
<organism evidence="21 22">
    <name type="scientific">Ptilorrhoa leucosticta</name>
    <dbReference type="NCBI Taxonomy" id="449384"/>
    <lineage>
        <taxon>Eukaryota</taxon>
        <taxon>Metazoa</taxon>
        <taxon>Chordata</taxon>
        <taxon>Craniata</taxon>
        <taxon>Vertebrata</taxon>
        <taxon>Euteleostomi</taxon>
        <taxon>Archelosauria</taxon>
        <taxon>Archosauria</taxon>
        <taxon>Dinosauria</taxon>
        <taxon>Saurischia</taxon>
        <taxon>Theropoda</taxon>
        <taxon>Coelurosauria</taxon>
        <taxon>Aves</taxon>
        <taxon>Neognathae</taxon>
        <taxon>Neoaves</taxon>
        <taxon>Telluraves</taxon>
        <taxon>Australaves</taxon>
        <taxon>Passeriformes</taxon>
        <taxon>Corvoidea</taxon>
        <taxon>Cinclosomatidae</taxon>
        <taxon>Ptilorrhoa</taxon>
    </lineage>
</organism>
<name>A0A7K8MTC7_9CORV</name>
<dbReference type="PANTHER" id="PTHR24279:SF3">
    <property type="entry name" value="CHOLESTEROL SIDE-CHAIN CLEAVAGE ENZYME, MITOCHONDRIAL"/>
    <property type="match status" value="1"/>
</dbReference>
<dbReference type="GO" id="GO:0020037">
    <property type="term" value="F:heme binding"/>
    <property type="evidence" value="ECO:0007669"/>
    <property type="project" value="InterPro"/>
</dbReference>
<dbReference type="Pfam" id="PF00067">
    <property type="entry name" value="p450"/>
    <property type="match status" value="1"/>
</dbReference>
<evidence type="ECO:0000256" key="13">
    <source>
        <dbReference type="ARBA" id="ARBA00023033"/>
    </source>
</evidence>
<keyword evidence="13 20" id="KW-0503">Monooxygenase</keyword>
<dbReference type="PANTHER" id="PTHR24279">
    <property type="entry name" value="CYTOCHROME P450"/>
    <property type="match status" value="1"/>
</dbReference>
<keyword evidence="6 20" id="KW-0153">Cholesterol metabolism</keyword>
<keyword evidence="22" id="KW-1185">Reference proteome</keyword>
<evidence type="ECO:0000256" key="9">
    <source>
        <dbReference type="ARBA" id="ARBA00022792"/>
    </source>
</evidence>
<dbReference type="EC" id="1.14.15.6" evidence="4 20"/>
<reference evidence="21 22" key="1">
    <citation type="submission" date="2019-09" db="EMBL/GenBank/DDBJ databases">
        <title>Bird 10,000 Genomes (B10K) Project - Family phase.</title>
        <authorList>
            <person name="Zhang G."/>
        </authorList>
    </citation>
    <scope>NUCLEOTIDE SEQUENCE [LARGE SCALE GENOMIC DNA]</scope>
    <source>
        <strain evidence="21">B10K-CU-031-17</strain>
        <tissue evidence="21">Muscle</tissue>
    </source>
</reference>
<keyword evidence="19 20" id="KW-0755">Steroidogenesis</keyword>
<dbReference type="InterPro" id="IPR036396">
    <property type="entry name" value="Cyt_P450_sf"/>
</dbReference>
<keyword evidence="8 20" id="KW-0479">Metal-binding</keyword>
<evidence type="ECO:0000256" key="20">
    <source>
        <dbReference type="RuleBase" id="RU364077"/>
    </source>
</evidence>
<evidence type="ECO:0000313" key="22">
    <source>
        <dbReference type="Proteomes" id="UP000547721"/>
    </source>
</evidence>
<comment type="subcellular location">
    <subcellularLocation>
        <location evidence="20">Mitochondrion inner membrane</location>
        <topology evidence="20">Peripheral membrane protein</topology>
    </subcellularLocation>
    <text evidence="20">Localizes to the matrix side of the mitochondrion inner membrane.</text>
</comment>
<gene>
    <name evidence="21" type="primary">Cyp11a1_1</name>
    <name evidence="21" type="ORF">PTILEU_R14840</name>
</gene>
<evidence type="ECO:0000256" key="8">
    <source>
        <dbReference type="ARBA" id="ARBA00022723"/>
    </source>
</evidence>
<dbReference type="GO" id="GO:0008203">
    <property type="term" value="P:cholesterol metabolic process"/>
    <property type="evidence" value="ECO:0007669"/>
    <property type="project" value="UniProtKB-KW"/>
</dbReference>
<evidence type="ECO:0000256" key="17">
    <source>
        <dbReference type="ARBA" id="ARBA00023166"/>
    </source>
</evidence>
<dbReference type="GO" id="GO:0005506">
    <property type="term" value="F:iron ion binding"/>
    <property type="evidence" value="ECO:0007669"/>
    <property type="project" value="InterPro"/>
</dbReference>
<evidence type="ECO:0000256" key="2">
    <source>
        <dbReference type="ARBA" id="ARBA00005108"/>
    </source>
</evidence>
<evidence type="ECO:0000256" key="11">
    <source>
        <dbReference type="ARBA" id="ARBA00023002"/>
    </source>
</evidence>
<evidence type="ECO:0000256" key="18">
    <source>
        <dbReference type="ARBA" id="ARBA00023221"/>
    </source>
</evidence>
<dbReference type="GO" id="GO:0008386">
    <property type="term" value="F:cholesterol monooxygenase (side-chain-cleaving) activity"/>
    <property type="evidence" value="ECO:0007669"/>
    <property type="project" value="UniProtKB-EC"/>
</dbReference>
<dbReference type="InterPro" id="IPR001128">
    <property type="entry name" value="Cyt_P450"/>
</dbReference>
<evidence type="ECO:0000256" key="1">
    <source>
        <dbReference type="ARBA" id="ARBA00001971"/>
    </source>
</evidence>
<comment type="pathway">
    <text evidence="2 20">Lipid metabolism; C21-steroid hormone metabolism.</text>
</comment>
<dbReference type="SUPFAM" id="SSF48264">
    <property type="entry name" value="Cytochrome P450"/>
    <property type="match status" value="1"/>
</dbReference>
<keyword evidence="9" id="KW-0999">Mitochondrion inner membrane</keyword>
<dbReference type="Proteomes" id="UP000547721">
    <property type="component" value="Unassembled WGS sequence"/>
</dbReference>
<dbReference type="AlphaFoldDB" id="A0A7K8MTC7"/>
<evidence type="ECO:0000256" key="10">
    <source>
        <dbReference type="ARBA" id="ARBA00022946"/>
    </source>
</evidence>
<dbReference type="EMBL" id="VWYY01004913">
    <property type="protein sequence ID" value="NXE44220.1"/>
    <property type="molecule type" value="Genomic_DNA"/>
</dbReference>
<evidence type="ECO:0000256" key="12">
    <source>
        <dbReference type="ARBA" id="ARBA00023004"/>
    </source>
</evidence>
<keyword evidence="18 20" id="KW-0753">Steroid metabolism</keyword>
<dbReference type="Gene3D" id="1.10.630.10">
    <property type="entry name" value="Cytochrome P450"/>
    <property type="match status" value="1"/>
</dbReference>
<evidence type="ECO:0000256" key="15">
    <source>
        <dbReference type="ARBA" id="ARBA00023128"/>
    </source>
</evidence>
<keyword evidence="10 20" id="KW-0809">Transit peptide</keyword>
<dbReference type="GO" id="GO:0034650">
    <property type="term" value="P:cortisol metabolic process"/>
    <property type="evidence" value="ECO:0007669"/>
    <property type="project" value="TreeGrafter"/>
</dbReference>
<evidence type="ECO:0000256" key="3">
    <source>
        <dbReference type="ARBA" id="ARBA00010617"/>
    </source>
</evidence>
<dbReference type="InterPro" id="IPR050479">
    <property type="entry name" value="CYP11_CYP27_families"/>
</dbReference>
<evidence type="ECO:0000256" key="16">
    <source>
        <dbReference type="ARBA" id="ARBA00023136"/>
    </source>
</evidence>
<evidence type="ECO:0000313" key="21">
    <source>
        <dbReference type="EMBL" id="NXE44220.1"/>
    </source>
</evidence>
<evidence type="ECO:0000256" key="4">
    <source>
        <dbReference type="ARBA" id="ARBA00012764"/>
    </source>
</evidence>
<dbReference type="GO" id="GO:0071375">
    <property type="term" value="P:cellular response to peptide hormone stimulus"/>
    <property type="evidence" value="ECO:0007669"/>
    <property type="project" value="TreeGrafter"/>
</dbReference>
<comment type="similarity">
    <text evidence="3 20">Belongs to the cytochrome P450 family.</text>
</comment>
<keyword evidence="14 20" id="KW-0443">Lipid metabolism</keyword>
<dbReference type="UniPathway" id="UPA00229"/>
<evidence type="ECO:0000256" key="6">
    <source>
        <dbReference type="ARBA" id="ARBA00022548"/>
    </source>
</evidence>
<evidence type="ECO:0000256" key="7">
    <source>
        <dbReference type="ARBA" id="ARBA00022617"/>
    </source>
</evidence>
<keyword evidence="12 20" id="KW-0408">Iron</keyword>
<accession>A0A7K8MTC7</accession>
<proteinExistence type="inferred from homology"/>
<comment type="cofactor">
    <cofactor evidence="1 20">
        <name>heme</name>
        <dbReference type="ChEBI" id="CHEBI:30413"/>
    </cofactor>
</comment>
<comment type="catalytic activity">
    <reaction evidence="20">
        <text>6 reduced [adrenodoxin] + cholesterol + 3 O2 + 6 H(+) = 4-methylpentanal + pregnenolone + 6 oxidized [adrenodoxin] + 4 H2O</text>
        <dbReference type="Rhea" id="RHEA:35739"/>
        <dbReference type="Rhea" id="RHEA-COMP:9998"/>
        <dbReference type="Rhea" id="RHEA-COMP:9999"/>
        <dbReference type="ChEBI" id="CHEBI:15377"/>
        <dbReference type="ChEBI" id="CHEBI:15378"/>
        <dbReference type="ChEBI" id="CHEBI:15379"/>
        <dbReference type="ChEBI" id="CHEBI:16113"/>
        <dbReference type="ChEBI" id="CHEBI:16581"/>
        <dbReference type="ChEBI" id="CHEBI:17998"/>
        <dbReference type="ChEBI" id="CHEBI:33737"/>
        <dbReference type="ChEBI" id="CHEBI:33738"/>
        <dbReference type="EC" id="1.14.15.6"/>
    </reaction>
</comment>
<protein>
    <recommendedName>
        <fullName evidence="5 20">Cholesterol side-chain cleavage enzyme, mitochondrial</fullName>
        <ecNumber evidence="4 20">1.14.15.6</ecNumber>
    </recommendedName>
    <alternativeName>
        <fullName evidence="20">Cholesterol desmolase</fullName>
    </alternativeName>
</protein>
<feature type="non-terminal residue" evidence="21">
    <location>
        <position position="1"/>
    </location>
</feature>
<evidence type="ECO:0000256" key="19">
    <source>
        <dbReference type="ARBA" id="ARBA00023250"/>
    </source>
</evidence>
<feature type="non-terminal residue" evidence="21">
    <location>
        <position position="158"/>
    </location>
</feature>
<evidence type="ECO:0000256" key="5">
    <source>
        <dbReference type="ARBA" id="ARBA00019844"/>
    </source>
</evidence>